<keyword evidence="5" id="KW-0413">Isomerase</keyword>
<dbReference type="InterPro" id="IPR027417">
    <property type="entry name" value="P-loop_NTPase"/>
</dbReference>
<evidence type="ECO:0000256" key="1">
    <source>
        <dbReference type="ARBA" id="ARBA00005446"/>
    </source>
</evidence>
<keyword evidence="2" id="KW-0547">Nucleotide-binding</keyword>
<dbReference type="Gene3D" id="3.40.50.300">
    <property type="entry name" value="P-loop containing nucleotide triphosphate hydrolases"/>
    <property type="match status" value="2"/>
</dbReference>
<comment type="catalytic activity">
    <reaction evidence="6">
        <text>Couples ATP hydrolysis with the unwinding of duplex DNA by translocating in the 3'-5' direction.</text>
        <dbReference type="EC" id="5.6.2.4"/>
    </reaction>
</comment>
<feature type="domain" description="Helicase ATP-binding" evidence="9">
    <location>
        <begin position="168"/>
        <end position="355"/>
    </location>
</feature>
<dbReference type="GO" id="GO:0003677">
    <property type="term" value="F:DNA binding"/>
    <property type="evidence" value="ECO:0007669"/>
    <property type="project" value="UniProtKB-KW"/>
</dbReference>
<feature type="region of interest" description="Disordered" evidence="8">
    <location>
        <begin position="68"/>
        <end position="131"/>
    </location>
</feature>
<gene>
    <name evidence="11" type="ORF">D9615_010525</name>
</gene>
<evidence type="ECO:0000256" key="2">
    <source>
        <dbReference type="ARBA" id="ARBA00022741"/>
    </source>
</evidence>
<dbReference type="EMBL" id="JAACJP010000061">
    <property type="protein sequence ID" value="KAF5368221.1"/>
    <property type="molecule type" value="Genomic_DNA"/>
</dbReference>
<evidence type="ECO:0000256" key="4">
    <source>
        <dbReference type="ARBA" id="ARBA00023125"/>
    </source>
</evidence>
<dbReference type="InterPro" id="IPR014001">
    <property type="entry name" value="Helicase_ATP-bd"/>
</dbReference>
<dbReference type="GO" id="GO:0005737">
    <property type="term" value="C:cytoplasm"/>
    <property type="evidence" value="ECO:0007669"/>
    <property type="project" value="TreeGrafter"/>
</dbReference>
<dbReference type="GO" id="GO:0005694">
    <property type="term" value="C:chromosome"/>
    <property type="evidence" value="ECO:0007669"/>
    <property type="project" value="TreeGrafter"/>
</dbReference>
<evidence type="ECO:0000256" key="5">
    <source>
        <dbReference type="ARBA" id="ARBA00023235"/>
    </source>
</evidence>
<feature type="region of interest" description="Disordered" evidence="8">
    <location>
        <begin position="773"/>
        <end position="792"/>
    </location>
</feature>
<name>A0A8H5GNF9_9AGAR</name>
<dbReference type="InterPro" id="IPR001650">
    <property type="entry name" value="Helicase_C-like"/>
</dbReference>
<dbReference type="SMART" id="SM00487">
    <property type="entry name" value="DEXDc"/>
    <property type="match status" value="1"/>
</dbReference>
<feature type="domain" description="Helicase C-terminal" evidence="10">
    <location>
        <begin position="382"/>
        <end position="548"/>
    </location>
</feature>
<dbReference type="SUPFAM" id="SSF52540">
    <property type="entry name" value="P-loop containing nucleoside triphosphate hydrolases"/>
    <property type="match status" value="1"/>
</dbReference>
<dbReference type="SMART" id="SM00490">
    <property type="entry name" value="HELICc"/>
    <property type="match status" value="1"/>
</dbReference>
<comment type="similarity">
    <text evidence="1">Belongs to the helicase family. RecQ subfamily.</text>
</comment>
<dbReference type="Proteomes" id="UP000565441">
    <property type="component" value="Unassembled WGS sequence"/>
</dbReference>
<dbReference type="AlphaFoldDB" id="A0A8H5GNF9"/>
<proteinExistence type="inferred from homology"/>
<dbReference type="GO" id="GO:0005524">
    <property type="term" value="F:ATP binding"/>
    <property type="evidence" value="ECO:0007669"/>
    <property type="project" value="UniProtKB-KW"/>
</dbReference>
<keyword evidence="12" id="KW-1185">Reference proteome</keyword>
<comment type="caution">
    <text evidence="11">The sequence shown here is derived from an EMBL/GenBank/DDBJ whole genome shotgun (WGS) entry which is preliminary data.</text>
</comment>
<evidence type="ECO:0000256" key="7">
    <source>
        <dbReference type="ARBA" id="ARBA00034808"/>
    </source>
</evidence>
<evidence type="ECO:0000256" key="8">
    <source>
        <dbReference type="SAM" id="MobiDB-lite"/>
    </source>
</evidence>
<dbReference type="Pfam" id="PF00270">
    <property type="entry name" value="DEAD"/>
    <property type="match status" value="1"/>
</dbReference>
<dbReference type="GO" id="GO:0000724">
    <property type="term" value="P:double-strand break repair via homologous recombination"/>
    <property type="evidence" value="ECO:0007669"/>
    <property type="project" value="TreeGrafter"/>
</dbReference>
<dbReference type="GO" id="GO:0043138">
    <property type="term" value="F:3'-5' DNA helicase activity"/>
    <property type="evidence" value="ECO:0007669"/>
    <property type="project" value="UniProtKB-EC"/>
</dbReference>
<evidence type="ECO:0000313" key="12">
    <source>
        <dbReference type="Proteomes" id="UP000565441"/>
    </source>
</evidence>
<sequence>MAFRLATTRLLRSPAPESEVGRIEWVAFGQESVGEWVGESVGESVGVVVCVRGWFTVVGTSNRWPAEEGAYQRPNTMDVNEGPTASSTRLSPARPPSTPSRNPLSSIPDPANSPFDTPRRRKTPSSTLRAPQSCKWPRIGKVIPVEDIINASQELYGFTPREWQIKIFTKAAEGFDTFGIAGTGSGKSLVFVLLALAAEMADCNGLVIVISPLKSLQKDQVLRFNDGTGRAHYKGRELKISAVAVNEDNHDDAVFTQLGQGSFRLCYASPECLLRNTRFKKLFRHEHFRKRIIAMVVDESHVIEAWKDEFRKDYNELYTLRVIAGSEIPWMALTATCSTQTFEIIYTTLGMGGARPFWGIDLGSDRPNLAQWVCPLEYSVASMADLFAFVPHAPQSPEQFEKTIFYFQTRQLTRHALKICRSLVSVQFRSVMYAFTATASEEFKDKVTDLFRTNEARFIFATLALGMGLDIPDIFRVVIYGVDTFNDAFPKGGRGGRARDLKATMIWLVEPWAFNRSKVLEEGNKLSKREHAEEEKRRTMDPASREYINRSQSNLCMRAFACNHFRPRPNLQGFLWYQAEGSDSEDEVEGAEVTWVVEEQQIAMGGACGCSSKCCRVDPEKSIGLLTDTERVLVLHHMAMLAAPTGAHPTNTPDNQICSTEPLSDLISTCSSAPLRCSKPEREVLRQALVSWCDARWASIRSNNPFLSREWVLSDGNISRLVDKAHILLNSHTVDARLVNDIIKWMADDLKMHSLVSTLQNFCAARREREIREAAERKSKHPNSRSVSSTAHDTDLFAQSSSENAISSFTWQIQNYIH</sequence>
<protein>
    <recommendedName>
        <fullName evidence="7">DNA 3'-5' helicase</fullName>
        <ecNumber evidence="7">5.6.2.4</ecNumber>
    </recommendedName>
</protein>
<dbReference type="PANTHER" id="PTHR13710">
    <property type="entry name" value="DNA HELICASE RECQ FAMILY MEMBER"/>
    <property type="match status" value="1"/>
</dbReference>
<keyword evidence="4" id="KW-0238">DNA-binding</keyword>
<dbReference type="Pfam" id="PF00271">
    <property type="entry name" value="Helicase_C"/>
    <property type="match status" value="1"/>
</dbReference>
<dbReference type="CDD" id="cd18785">
    <property type="entry name" value="SF2_C"/>
    <property type="match status" value="1"/>
</dbReference>
<dbReference type="InterPro" id="IPR011545">
    <property type="entry name" value="DEAD/DEAH_box_helicase_dom"/>
</dbReference>
<evidence type="ECO:0000259" key="9">
    <source>
        <dbReference type="PROSITE" id="PS51192"/>
    </source>
</evidence>
<dbReference type="PANTHER" id="PTHR13710:SF105">
    <property type="entry name" value="ATP-DEPENDENT DNA HELICASE Q1"/>
    <property type="match status" value="1"/>
</dbReference>
<evidence type="ECO:0000259" key="10">
    <source>
        <dbReference type="PROSITE" id="PS51194"/>
    </source>
</evidence>
<feature type="compositionally biased region" description="Polar residues" evidence="8">
    <location>
        <begin position="73"/>
        <end position="90"/>
    </location>
</feature>
<dbReference type="PROSITE" id="PS51192">
    <property type="entry name" value="HELICASE_ATP_BIND_1"/>
    <property type="match status" value="1"/>
</dbReference>
<dbReference type="EC" id="5.6.2.4" evidence="7"/>
<dbReference type="OrthoDB" id="3047278at2759"/>
<evidence type="ECO:0000256" key="3">
    <source>
        <dbReference type="ARBA" id="ARBA00022840"/>
    </source>
</evidence>
<reference evidence="11 12" key="1">
    <citation type="journal article" date="2020" name="ISME J.">
        <title>Uncovering the hidden diversity of litter-decomposition mechanisms in mushroom-forming fungi.</title>
        <authorList>
            <person name="Floudas D."/>
            <person name="Bentzer J."/>
            <person name="Ahren D."/>
            <person name="Johansson T."/>
            <person name="Persson P."/>
            <person name="Tunlid A."/>
        </authorList>
    </citation>
    <scope>NUCLEOTIDE SEQUENCE [LARGE SCALE GENOMIC DNA]</scope>
    <source>
        <strain evidence="11 12">CBS 661.87</strain>
    </source>
</reference>
<organism evidence="11 12">
    <name type="scientific">Tricholomella constricta</name>
    <dbReference type="NCBI Taxonomy" id="117010"/>
    <lineage>
        <taxon>Eukaryota</taxon>
        <taxon>Fungi</taxon>
        <taxon>Dikarya</taxon>
        <taxon>Basidiomycota</taxon>
        <taxon>Agaricomycotina</taxon>
        <taxon>Agaricomycetes</taxon>
        <taxon>Agaricomycetidae</taxon>
        <taxon>Agaricales</taxon>
        <taxon>Tricholomatineae</taxon>
        <taxon>Lyophyllaceae</taxon>
        <taxon>Tricholomella</taxon>
    </lineage>
</organism>
<evidence type="ECO:0000256" key="6">
    <source>
        <dbReference type="ARBA" id="ARBA00034617"/>
    </source>
</evidence>
<accession>A0A8H5GNF9</accession>
<evidence type="ECO:0000313" key="11">
    <source>
        <dbReference type="EMBL" id="KAF5368221.1"/>
    </source>
</evidence>
<dbReference type="GO" id="GO:0009378">
    <property type="term" value="F:four-way junction helicase activity"/>
    <property type="evidence" value="ECO:0007669"/>
    <property type="project" value="TreeGrafter"/>
</dbReference>
<dbReference type="PROSITE" id="PS51194">
    <property type="entry name" value="HELICASE_CTER"/>
    <property type="match status" value="1"/>
</dbReference>
<keyword evidence="3" id="KW-0067">ATP-binding</keyword>